<feature type="non-terminal residue" evidence="1">
    <location>
        <position position="28"/>
    </location>
</feature>
<gene>
    <name evidence="1" type="ORF">LCGC14_3000290</name>
</gene>
<accession>A0A0F8ZSC5</accession>
<reference evidence="1" key="1">
    <citation type="journal article" date="2015" name="Nature">
        <title>Complex archaea that bridge the gap between prokaryotes and eukaryotes.</title>
        <authorList>
            <person name="Spang A."/>
            <person name="Saw J.H."/>
            <person name="Jorgensen S.L."/>
            <person name="Zaremba-Niedzwiedzka K."/>
            <person name="Martijn J."/>
            <person name="Lind A.E."/>
            <person name="van Eijk R."/>
            <person name="Schleper C."/>
            <person name="Guy L."/>
            <person name="Ettema T.J."/>
        </authorList>
    </citation>
    <scope>NUCLEOTIDE SEQUENCE</scope>
</reference>
<dbReference type="EMBL" id="LAZR01061802">
    <property type="protein sequence ID" value="KKK62841.1"/>
    <property type="molecule type" value="Genomic_DNA"/>
</dbReference>
<dbReference type="AlphaFoldDB" id="A0A0F8ZSC5"/>
<protein>
    <submittedName>
        <fullName evidence="1">Uncharacterized protein</fullName>
    </submittedName>
</protein>
<proteinExistence type="predicted"/>
<sequence length="28" mass="3187">MLVDECKSYTDSLAKKAEAFFKMSRSLS</sequence>
<comment type="caution">
    <text evidence="1">The sequence shown here is derived from an EMBL/GenBank/DDBJ whole genome shotgun (WGS) entry which is preliminary data.</text>
</comment>
<evidence type="ECO:0000313" key="1">
    <source>
        <dbReference type="EMBL" id="KKK62841.1"/>
    </source>
</evidence>
<organism evidence="1">
    <name type="scientific">marine sediment metagenome</name>
    <dbReference type="NCBI Taxonomy" id="412755"/>
    <lineage>
        <taxon>unclassified sequences</taxon>
        <taxon>metagenomes</taxon>
        <taxon>ecological metagenomes</taxon>
    </lineage>
</organism>
<name>A0A0F8ZSC5_9ZZZZ</name>